<gene>
    <name evidence="3" type="ORF">CUN85_06285</name>
</gene>
<feature type="domain" description="Methanogenesis regulatory protein FilR1 middle" evidence="1">
    <location>
        <begin position="126"/>
        <end position="255"/>
    </location>
</feature>
<dbReference type="CDD" id="cd00090">
    <property type="entry name" value="HTH_ARSR"/>
    <property type="match status" value="1"/>
</dbReference>
<dbReference type="InterPro" id="IPR011991">
    <property type="entry name" value="ArsR-like_HTH"/>
</dbReference>
<evidence type="ECO:0000313" key="3">
    <source>
        <dbReference type="EMBL" id="TGC09433.1"/>
    </source>
</evidence>
<keyword evidence="4" id="KW-1185">Reference proteome</keyword>
<dbReference type="Proteomes" id="UP000297295">
    <property type="component" value="Unassembled WGS sequence"/>
</dbReference>
<dbReference type="InterPro" id="IPR036388">
    <property type="entry name" value="WH-like_DNA-bd_sf"/>
</dbReference>
<dbReference type="AlphaFoldDB" id="A0A4E0PXJ5"/>
<evidence type="ECO:0000259" key="1">
    <source>
        <dbReference type="Pfam" id="PF08350"/>
    </source>
</evidence>
<dbReference type="RefSeq" id="WP_135389472.1">
    <property type="nucleotide sequence ID" value="NZ_PGGK01000005.1"/>
</dbReference>
<sequence>MVKKPLLDVMFASDKRKNVLKLLNNGPQSADVILDTLGTSRPALIPQMKILEDNHLIISQNGTYTLTTIGKLLVDNMTPLLSSIDVLDTNIDYWGTRELDFIPSSLLKRLSDLKSCAILEPSFSEIYEVNMKFHEKTKASNYMNRIATFLYPNFFSLYSEYIENGVEISLIFSKEVIDKIKSDYTEEFKELMQTGKIKIFLSQAEMPFLSIAYNEYSVFLRLLKRNLEFDSKQLICCSPSSIEWCKALFEFYLNRSISVTDI</sequence>
<dbReference type="InterPro" id="IPR016490">
    <property type="entry name" value="Tscrpt_reg_HTH_AF0396-typ3"/>
</dbReference>
<dbReference type="SUPFAM" id="SSF46785">
    <property type="entry name" value="Winged helix' DNA-binding domain"/>
    <property type="match status" value="1"/>
</dbReference>
<protein>
    <submittedName>
        <fullName evidence="3">Transcriptional regulator</fullName>
    </submittedName>
</protein>
<dbReference type="PIRSF" id="PIRSF006692">
    <property type="entry name" value="TF_HTH_AF0396_prd"/>
    <property type="match status" value="1"/>
</dbReference>
<dbReference type="InterPro" id="IPR057527">
    <property type="entry name" value="HVO_A0261-like_N"/>
</dbReference>
<comment type="caution">
    <text evidence="3">The sequence shown here is derived from an EMBL/GenBank/DDBJ whole genome shotgun (WGS) entry which is preliminary data.</text>
</comment>
<dbReference type="Pfam" id="PF08350">
    <property type="entry name" value="FilR1_middle"/>
    <property type="match status" value="1"/>
</dbReference>
<dbReference type="Gene3D" id="1.10.10.10">
    <property type="entry name" value="Winged helix-like DNA-binding domain superfamily/Winged helix DNA-binding domain"/>
    <property type="match status" value="1"/>
</dbReference>
<dbReference type="OrthoDB" id="11410at2157"/>
<evidence type="ECO:0000313" key="4">
    <source>
        <dbReference type="Proteomes" id="UP000297295"/>
    </source>
</evidence>
<dbReference type="InterPro" id="IPR036390">
    <property type="entry name" value="WH_DNA-bd_sf"/>
</dbReference>
<dbReference type="Pfam" id="PF25213">
    <property type="entry name" value="HVO_A0261_N"/>
    <property type="match status" value="1"/>
</dbReference>
<organism evidence="3 4">
    <name type="scientific">Methanolobus halotolerans</name>
    <dbReference type="NCBI Taxonomy" id="2052935"/>
    <lineage>
        <taxon>Archaea</taxon>
        <taxon>Methanobacteriati</taxon>
        <taxon>Methanobacteriota</taxon>
        <taxon>Stenosarchaea group</taxon>
        <taxon>Methanomicrobia</taxon>
        <taxon>Methanosarcinales</taxon>
        <taxon>Methanosarcinaceae</taxon>
        <taxon>Methanolobus</taxon>
    </lineage>
</organism>
<proteinExistence type="predicted"/>
<dbReference type="InterPro" id="IPR013561">
    <property type="entry name" value="FilR1_middle_dom"/>
</dbReference>
<accession>A0A4E0PXJ5</accession>
<evidence type="ECO:0000259" key="2">
    <source>
        <dbReference type="Pfam" id="PF25213"/>
    </source>
</evidence>
<reference evidence="3 4" key="1">
    <citation type="submission" date="2017-11" db="EMBL/GenBank/DDBJ databases">
        <title>Isolation and Characterization of Methanogenic Archaea from Saline Meromictic Lake at Siberia.</title>
        <authorList>
            <person name="Shen Y."/>
            <person name="Huang H.-H."/>
            <person name="Lai M.-C."/>
            <person name="Chen S.-C."/>
        </authorList>
    </citation>
    <scope>NUCLEOTIDE SEQUENCE [LARGE SCALE GENOMIC DNA]</scope>
    <source>
        <strain evidence="3 4">SY-01</strain>
    </source>
</reference>
<name>A0A4E0PXJ5_9EURY</name>
<dbReference type="EMBL" id="PGGK01000005">
    <property type="protein sequence ID" value="TGC09433.1"/>
    <property type="molecule type" value="Genomic_DNA"/>
</dbReference>
<feature type="domain" description="HVO-A0261-like N-terminal" evidence="2">
    <location>
        <begin position="9"/>
        <end position="85"/>
    </location>
</feature>